<evidence type="ECO:0000313" key="2">
    <source>
        <dbReference type="EMBL" id="CAD1477352.1"/>
    </source>
</evidence>
<protein>
    <submittedName>
        <fullName evidence="2">Uncharacterized protein</fullName>
    </submittedName>
</protein>
<reference evidence="2" key="1">
    <citation type="submission" date="2020-07" db="EMBL/GenBank/DDBJ databases">
        <authorList>
            <person name="Nazaruddin N."/>
        </authorList>
    </citation>
    <scope>NUCLEOTIDE SEQUENCE</scope>
</reference>
<organism evidence="2 3">
    <name type="scientific">Heterotrigona itama</name>
    <dbReference type="NCBI Taxonomy" id="395501"/>
    <lineage>
        <taxon>Eukaryota</taxon>
        <taxon>Metazoa</taxon>
        <taxon>Ecdysozoa</taxon>
        <taxon>Arthropoda</taxon>
        <taxon>Hexapoda</taxon>
        <taxon>Insecta</taxon>
        <taxon>Pterygota</taxon>
        <taxon>Neoptera</taxon>
        <taxon>Endopterygota</taxon>
        <taxon>Hymenoptera</taxon>
        <taxon>Apocrita</taxon>
        <taxon>Aculeata</taxon>
        <taxon>Apoidea</taxon>
        <taxon>Anthophila</taxon>
        <taxon>Apidae</taxon>
        <taxon>Heterotrigona</taxon>
    </lineage>
</organism>
<accession>A0A6V7HAL9</accession>
<dbReference type="AlphaFoldDB" id="A0A6V7HAL9"/>
<name>A0A6V7HAL9_9HYME</name>
<evidence type="ECO:0000256" key="1">
    <source>
        <dbReference type="SAM" id="MobiDB-lite"/>
    </source>
</evidence>
<sequence length="75" mass="8329">MDDESAAAAEDRESNNGGGDVPSSSEEAIEHGEKFLKWLDKCSEPAVTRLQIIQFKYLLDNLKARRKKSSSSSKQ</sequence>
<feature type="region of interest" description="Disordered" evidence="1">
    <location>
        <begin position="1"/>
        <end position="28"/>
    </location>
</feature>
<gene>
    <name evidence="2" type="ORF">MHI_LOCUS722764</name>
</gene>
<evidence type="ECO:0000313" key="3">
    <source>
        <dbReference type="Proteomes" id="UP000752696"/>
    </source>
</evidence>
<feature type="non-terminal residue" evidence="2">
    <location>
        <position position="75"/>
    </location>
</feature>
<keyword evidence="3" id="KW-1185">Reference proteome</keyword>
<dbReference type="Proteomes" id="UP000752696">
    <property type="component" value="Unassembled WGS sequence"/>
</dbReference>
<dbReference type="EMBL" id="CAJDYZ010009977">
    <property type="protein sequence ID" value="CAD1477352.1"/>
    <property type="molecule type" value="Genomic_DNA"/>
</dbReference>
<proteinExistence type="predicted"/>
<comment type="caution">
    <text evidence="2">The sequence shown here is derived from an EMBL/GenBank/DDBJ whole genome shotgun (WGS) entry which is preliminary data.</text>
</comment>
<dbReference type="OrthoDB" id="6624814at2759"/>